<organism evidence="3 4">
    <name type="scientific">Parnassius apollo</name>
    <name type="common">Apollo butterfly</name>
    <name type="synonym">Papilio apollo</name>
    <dbReference type="NCBI Taxonomy" id="110799"/>
    <lineage>
        <taxon>Eukaryota</taxon>
        <taxon>Metazoa</taxon>
        <taxon>Ecdysozoa</taxon>
        <taxon>Arthropoda</taxon>
        <taxon>Hexapoda</taxon>
        <taxon>Insecta</taxon>
        <taxon>Pterygota</taxon>
        <taxon>Neoptera</taxon>
        <taxon>Endopterygota</taxon>
        <taxon>Lepidoptera</taxon>
        <taxon>Glossata</taxon>
        <taxon>Ditrysia</taxon>
        <taxon>Papilionoidea</taxon>
        <taxon>Papilionidae</taxon>
        <taxon>Parnassiinae</taxon>
        <taxon>Parnassini</taxon>
        <taxon>Parnassius</taxon>
        <taxon>Parnassius</taxon>
    </lineage>
</organism>
<comment type="caution">
    <text evidence="3">The sequence shown here is derived from an EMBL/GenBank/DDBJ whole genome shotgun (WGS) entry which is preliminary data.</text>
</comment>
<feature type="domain" description="MADF" evidence="2">
    <location>
        <begin position="11"/>
        <end position="104"/>
    </location>
</feature>
<accession>A0A8S3WMA9</accession>
<keyword evidence="4" id="KW-1185">Reference proteome</keyword>
<dbReference type="PANTHER" id="PTHR21505:SF8">
    <property type="entry name" value="DPT-YFP REPRESSOR BY OVEREXPRESSION, ISOFORM D-RELATED"/>
    <property type="match status" value="1"/>
</dbReference>
<feature type="region of interest" description="Disordered" evidence="1">
    <location>
        <begin position="58"/>
        <end position="80"/>
    </location>
</feature>
<evidence type="ECO:0000313" key="4">
    <source>
        <dbReference type="Proteomes" id="UP000691718"/>
    </source>
</evidence>
<sequence length="210" mass="24448">MARWGDERTIQFIHLYRDYECLWKPASPLYKNKTARANAYTKIQKEFSLTEKEIKNKTKSLRSTYHQEKNKVENSKRSGTGSSDIYKPSLIWYKEMGFINESFEYRNSIQTAVRIRVTDDTPDRVHLMDKDLSNLSFEESTPLDKKGSLTSEEMINFADLLDKVNNVIVEKLNSFETKILSEIKPTVTVLAQENSKLRQDLSEANKNADY</sequence>
<reference evidence="3" key="1">
    <citation type="submission" date="2021-04" db="EMBL/GenBank/DDBJ databases">
        <authorList>
            <person name="Tunstrom K."/>
        </authorList>
    </citation>
    <scope>NUCLEOTIDE SEQUENCE</scope>
</reference>
<dbReference type="Pfam" id="PF10545">
    <property type="entry name" value="MADF_DNA_bdg"/>
    <property type="match status" value="1"/>
</dbReference>
<evidence type="ECO:0000313" key="3">
    <source>
        <dbReference type="EMBL" id="CAG4968595.1"/>
    </source>
</evidence>
<dbReference type="PROSITE" id="PS51029">
    <property type="entry name" value="MADF"/>
    <property type="match status" value="1"/>
</dbReference>
<evidence type="ECO:0000259" key="2">
    <source>
        <dbReference type="PROSITE" id="PS51029"/>
    </source>
</evidence>
<dbReference type="Proteomes" id="UP000691718">
    <property type="component" value="Unassembled WGS sequence"/>
</dbReference>
<proteinExistence type="predicted"/>
<dbReference type="OrthoDB" id="6629625at2759"/>
<feature type="compositionally biased region" description="Basic and acidic residues" evidence="1">
    <location>
        <begin position="65"/>
        <end position="76"/>
    </location>
</feature>
<dbReference type="PANTHER" id="PTHR21505">
    <property type="entry name" value="MADF DOMAIN-CONTAINING PROTEIN-RELATED"/>
    <property type="match status" value="1"/>
</dbReference>
<dbReference type="AlphaFoldDB" id="A0A8S3WMA9"/>
<name>A0A8S3WMA9_PARAO</name>
<protein>
    <submittedName>
        <fullName evidence="3">(apollo) hypothetical protein</fullName>
    </submittedName>
</protein>
<dbReference type="EMBL" id="CAJQZP010000552">
    <property type="protein sequence ID" value="CAG4968595.1"/>
    <property type="molecule type" value="Genomic_DNA"/>
</dbReference>
<gene>
    <name evidence="3" type="ORF">PAPOLLO_LOCUS7987</name>
</gene>
<dbReference type="InterPro" id="IPR006578">
    <property type="entry name" value="MADF-dom"/>
</dbReference>
<evidence type="ECO:0000256" key="1">
    <source>
        <dbReference type="SAM" id="MobiDB-lite"/>
    </source>
</evidence>
<dbReference type="SMART" id="SM00595">
    <property type="entry name" value="MADF"/>
    <property type="match status" value="1"/>
</dbReference>